<reference evidence="3 4" key="1">
    <citation type="journal article" date="2023" name="Nat. Commun.">
        <title>Origin of minicircular mitochondrial genomes in red algae.</title>
        <authorList>
            <person name="Lee Y."/>
            <person name="Cho C.H."/>
            <person name="Lee Y.M."/>
            <person name="Park S.I."/>
            <person name="Yang J.H."/>
            <person name="West J.A."/>
            <person name="Bhattacharya D."/>
            <person name="Yoon H.S."/>
        </authorList>
    </citation>
    <scope>NUCLEOTIDE SEQUENCE [LARGE SCALE GENOMIC DNA]</scope>
    <source>
        <strain evidence="3 4">CCMP1338</strain>
        <tissue evidence="3">Whole cell</tissue>
    </source>
</reference>
<dbReference type="PANTHER" id="PTHR11695:SF294">
    <property type="entry name" value="RETICULON-4-INTERACTING PROTEIN 1, MITOCHONDRIAL"/>
    <property type="match status" value="1"/>
</dbReference>
<protein>
    <recommendedName>
        <fullName evidence="2">Enoyl reductase (ER) domain-containing protein</fullName>
    </recommendedName>
</protein>
<dbReference type="InterPro" id="IPR013149">
    <property type="entry name" value="ADH-like_C"/>
</dbReference>
<gene>
    <name evidence="3" type="ORF">NDN08_004811</name>
</gene>
<dbReference type="InterPro" id="IPR013154">
    <property type="entry name" value="ADH-like_N"/>
</dbReference>
<dbReference type="Pfam" id="PF08240">
    <property type="entry name" value="ADH_N"/>
    <property type="match status" value="1"/>
</dbReference>
<evidence type="ECO:0000259" key="2">
    <source>
        <dbReference type="SMART" id="SM00829"/>
    </source>
</evidence>
<dbReference type="PANTHER" id="PTHR11695">
    <property type="entry name" value="ALCOHOL DEHYDROGENASE RELATED"/>
    <property type="match status" value="1"/>
</dbReference>
<proteinExistence type="inferred from homology"/>
<evidence type="ECO:0000313" key="4">
    <source>
        <dbReference type="Proteomes" id="UP001157974"/>
    </source>
</evidence>
<feature type="domain" description="Enoyl reductase (ER)" evidence="2">
    <location>
        <begin position="10"/>
        <end position="333"/>
    </location>
</feature>
<dbReference type="SMART" id="SM00829">
    <property type="entry name" value="PKS_ER"/>
    <property type="match status" value="1"/>
</dbReference>
<dbReference type="InterPro" id="IPR020843">
    <property type="entry name" value="ER"/>
</dbReference>
<name>A0AAV8UME9_9RHOD</name>
<organism evidence="3 4">
    <name type="scientific">Rhodosorus marinus</name>
    <dbReference type="NCBI Taxonomy" id="101924"/>
    <lineage>
        <taxon>Eukaryota</taxon>
        <taxon>Rhodophyta</taxon>
        <taxon>Stylonematophyceae</taxon>
        <taxon>Stylonematales</taxon>
        <taxon>Stylonemataceae</taxon>
        <taxon>Rhodosorus</taxon>
    </lineage>
</organism>
<evidence type="ECO:0000256" key="1">
    <source>
        <dbReference type="ARBA" id="ARBA00010371"/>
    </source>
</evidence>
<comment type="caution">
    <text evidence="3">The sequence shown here is derived from an EMBL/GenBank/DDBJ whole genome shotgun (WGS) entry which is preliminary data.</text>
</comment>
<sequence length="335" mass="36362">MKAWKITEFGSVDVMNLVDDFPIPEMKSTDILVKNKAVGSNPIDYKARGGATVVPSEDNPRIVGWDAAGVVEQIGSDVVGFNVGDEVYYAGDIMRPLGSYAEFTAVDYRIVGKKPKSLSWAEASTIALVAITAWETMKEDMVVEEGSEMLIINGAGGLGCMAIQLAKQLGLTVIATASRQETVEWCKKMGADHVITHREPLAPQLEKLGYAKGVRYVFHCHEVGNELGELMKNVVGPLGKLSLTFSPKDEGAFGTIDTVDMWFNRKALLSTMMFARPFTGVNPEKQGELLDTVADMIDAGKITPVVTKTMKFEEAKEVMELQASGSTIGKIAMTL</sequence>
<dbReference type="Gene3D" id="3.40.50.720">
    <property type="entry name" value="NAD(P)-binding Rossmann-like Domain"/>
    <property type="match status" value="1"/>
</dbReference>
<comment type="similarity">
    <text evidence="1">Belongs to the zinc-containing alcohol dehydrogenase family. Quinone oxidoreductase subfamily.</text>
</comment>
<dbReference type="Gene3D" id="3.90.180.10">
    <property type="entry name" value="Medium-chain alcohol dehydrogenases, catalytic domain"/>
    <property type="match status" value="1"/>
</dbReference>
<accession>A0AAV8UME9</accession>
<keyword evidence="4" id="KW-1185">Reference proteome</keyword>
<evidence type="ECO:0000313" key="3">
    <source>
        <dbReference type="EMBL" id="KAJ8903711.1"/>
    </source>
</evidence>
<dbReference type="InterPro" id="IPR011032">
    <property type="entry name" value="GroES-like_sf"/>
</dbReference>
<dbReference type="GO" id="GO:0008270">
    <property type="term" value="F:zinc ion binding"/>
    <property type="evidence" value="ECO:0007669"/>
    <property type="project" value="InterPro"/>
</dbReference>
<dbReference type="EMBL" id="JAMWBK010000007">
    <property type="protein sequence ID" value="KAJ8903711.1"/>
    <property type="molecule type" value="Genomic_DNA"/>
</dbReference>
<dbReference type="Pfam" id="PF00107">
    <property type="entry name" value="ADH_zinc_N"/>
    <property type="match status" value="1"/>
</dbReference>
<dbReference type="Proteomes" id="UP001157974">
    <property type="component" value="Unassembled WGS sequence"/>
</dbReference>
<dbReference type="InterPro" id="IPR050700">
    <property type="entry name" value="YIM1/Zinc_Alcohol_DH_Fams"/>
</dbReference>
<dbReference type="InterPro" id="IPR014182">
    <property type="entry name" value="ADH_Zn_typ-1"/>
</dbReference>
<dbReference type="GO" id="GO:0016491">
    <property type="term" value="F:oxidoreductase activity"/>
    <property type="evidence" value="ECO:0007669"/>
    <property type="project" value="InterPro"/>
</dbReference>
<dbReference type="CDD" id="cd08252">
    <property type="entry name" value="AL_MDR"/>
    <property type="match status" value="1"/>
</dbReference>
<dbReference type="SUPFAM" id="SSF50129">
    <property type="entry name" value="GroES-like"/>
    <property type="match status" value="1"/>
</dbReference>
<dbReference type="InterPro" id="IPR036291">
    <property type="entry name" value="NAD(P)-bd_dom_sf"/>
</dbReference>
<dbReference type="SUPFAM" id="SSF51735">
    <property type="entry name" value="NAD(P)-binding Rossmann-fold domains"/>
    <property type="match status" value="1"/>
</dbReference>
<dbReference type="AlphaFoldDB" id="A0AAV8UME9"/>